<accession>A0A0U1SEY9</accession>
<sequence length="72" mass="8019">MLQKFIFCIAILLIVKSAAGGECNSTQKWWCRNIVCKKKKNAPMSMCLDTRRGVTCQCGGSPMPKFSMFIAP</sequence>
<protein>
    <submittedName>
        <fullName evidence="2">Uncharacterized protein</fullName>
    </submittedName>
</protein>
<evidence type="ECO:0000313" key="2">
    <source>
        <dbReference type="EMBL" id="ACD11902.1"/>
    </source>
</evidence>
<proteinExistence type="evidence at transcript level"/>
<name>A0A0U1SEY9_ISOMC</name>
<organism evidence="2">
    <name type="scientific">Isometrus maculatus</name>
    <name type="common">Lesser brown scorpion</name>
    <name type="synonym">Scorpio maculatus</name>
    <dbReference type="NCBI Taxonomy" id="497827"/>
    <lineage>
        <taxon>Eukaryota</taxon>
        <taxon>Metazoa</taxon>
        <taxon>Ecdysozoa</taxon>
        <taxon>Arthropoda</taxon>
        <taxon>Chelicerata</taxon>
        <taxon>Arachnida</taxon>
        <taxon>Scorpiones</taxon>
        <taxon>Buthida</taxon>
        <taxon>Buthoidea</taxon>
        <taxon>Buthidae</taxon>
        <taxon>Isometrus</taxon>
    </lineage>
</organism>
<dbReference type="AlphaFoldDB" id="A0A0U1SEY9"/>
<feature type="chain" id="PRO_5006829190" evidence="1">
    <location>
        <begin position="21"/>
        <end position="72"/>
    </location>
</feature>
<evidence type="ECO:0000256" key="1">
    <source>
        <dbReference type="SAM" id="SignalP"/>
    </source>
</evidence>
<reference evidence="2" key="1">
    <citation type="submission" date="2007-10" db="EMBL/GenBank/DDBJ databases">
        <title>Classification and functional annotation of ESTs from venom glands of Isometrus maculatus.</title>
        <authorList>
            <person name="Li W."/>
            <person name="Ma Y."/>
            <person name="Zhao R."/>
            <person name="Cao Z."/>
        </authorList>
    </citation>
    <scope>NUCLEOTIDE SEQUENCE</scope>
    <source>
        <tissue evidence="2">Venom gland</tissue>
    </source>
</reference>
<feature type="signal peptide" evidence="1">
    <location>
        <begin position="1"/>
        <end position="20"/>
    </location>
</feature>
<keyword evidence="1" id="KW-0732">Signal</keyword>
<dbReference type="EMBL" id="EU252325">
    <property type="protein sequence ID" value="ACD11902.1"/>
    <property type="molecule type" value="mRNA"/>
</dbReference>